<accession>A0A8J6E8F2</accession>
<name>A0A8J6E8F2_ELECQ</name>
<keyword evidence="2" id="KW-1185">Reference proteome</keyword>
<dbReference type="EMBL" id="WNTK01017620">
    <property type="protein sequence ID" value="KAG9461708.1"/>
    <property type="molecule type" value="Genomic_DNA"/>
</dbReference>
<evidence type="ECO:0000313" key="1">
    <source>
        <dbReference type="EMBL" id="KAG9461708.1"/>
    </source>
</evidence>
<sequence length="71" mass="8140">MLAGRRLLMASSRWLQRWSAPRYAVRVRTPLFAAIGPLCAQSITSFTAADKTLNPLFVPTEKRNYLKYGFY</sequence>
<evidence type="ECO:0000313" key="2">
    <source>
        <dbReference type="Proteomes" id="UP000770717"/>
    </source>
</evidence>
<protein>
    <submittedName>
        <fullName evidence="1">Uncharacterized protein</fullName>
    </submittedName>
</protein>
<comment type="caution">
    <text evidence="1">The sequence shown here is derived from an EMBL/GenBank/DDBJ whole genome shotgun (WGS) entry which is preliminary data.</text>
</comment>
<reference evidence="1" key="1">
    <citation type="thesis" date="2020" institute="ProQuest LLC" country="789 East Eisenhower Parkway, Ann Arbor, MI, USA">
        <title>Comparative Genomics and Chromosome Evolution.</title>
        <authorList>
            <person name="Mudd A.B."/>
        </authorList>
    </citation>
    <scope>NUCLEOTIDE SEQUENCE</scope>
    <source>
        <strain evidence="1">HN-11 Male</strain>
        <tissue evidence="1">Kidney and liver</tissue>
    </source>
</reference>
<organism evidence="1 2">
    <name type="scientific">Eleutherodactylus coqui</name>
    <name type="common">Puerto Rican coqui</name>
    <dbReference type="NCBI Taxonomy" id="57060"/>
    <lineage>
        <taxon>Eukaryota</taxon>
        <taxon>Metazoa</taxon>
        <taxon>Chordata</taxon>
        <taxon>Craniata</taxon>
        <taxon>Vertebrata</taxon>
        <taxon>Euteleostomi</taxon>
        <taxon>Amphibia</taxon>
        <taxon>Batrachia</taxon>
        <taxon>Anura</taxon>
        <taxon>Neobatrachia</taxon>
        <taxon>Hyloidea</taxon>
        <taxon>Eleutherodactylidae</taxon>
        <taxon>Eleutherodactylinae</taxon>
        <taxon>Eleutherodactylus</taxon>
        <taxon>Eleutherodactylus</taxon>
    </lineage>
</organism>
<dbReference type="Proteomes" id="UP000770717">
    <property type="component" value="Unassembled WGS sequence"/>
</dbReference>
<proteinExistence type="predicted"/>
<gene>
    <name evidence="1" type="ORF">GDO78_015971</name>
</gene>
<dbReference type="AlphaFoldDB" id="A0A8J6E8F2"/>